<gene>
    <name evidence="1" type="ORF">GLV84_09820</name>
    <name evidence="2" type="ORF">MUA95_07250</name>
</gene>
<dbReference type="Gene3D" id="1.20.1500.10">
    <property type="entry name" value="YheA/YmcA-like"/>
    <property type="match status" value="1"/>
</dbReference>
<accession>A0A2T4MK31</accession>
<dbReference type="AlphaFoldDB" id="A0A2T4MK31"/>
<evidence type="ECO:0000313" key="2">
    <source>
        <dbReference type="EMBL" id="UXU56368.1"/>
    </source>
</evidence>
<dbReference type="PIRSF" id="PIRSF021287">
    <property type="entry name" value="Biofilm_formation_YmcA"/>
    <property type="match status" value="1"/>
</dbReference>
<evidence type="ECO:0000313" key="1">
    <source>
        <dbReference type="EMBL" id="NJI03124.1"/>
    </source>
</evidence>
<dbReference type="Proteomes" id="UP000646308">
    <property type="component" value="Unassembled WGS sequence"/>
</dbReference>
<dbReference type="InterPro" id="IPR052767">
    <property type="entry name" value="Bact_com_dev_regulator"/>
</dbReference>
<dbReference type="GeneID" id="57691437"/>
<evidence type="ECO:0000313" key="3">
    <source>
        <dbReference type="Proteomes" id="UP000646308"/>
    </source>
</evidence>
<reference evidence="1" key="1">
    <citation type="submission" date="2019-11" db="EMBL/GenBank/DDBJ databases">
        <title>Whole genome comparisons of Staphylococcus agnetis isolates from cattle and chickens.</title>
        <authorList>
            <person name="Rhoads D."/>
            <person name="Shwani A."/>
            <person name="Adkins P."/>
            <person name="Calcutt M."/>
            <person name="Middleton J."/>
        </authorList>
    </citation>
    <scope>NUCLEOTIDE SEQUENCE</scope>
    <source>
        <strain evidence="1">1387</strain>
    </source>
</reference>
<dbReference type="EMBL" id="CP094809">
    <property type="protein sequence ID" value="UXU56368.1"/>
    <property type="molecule type" value="Genomic_DNA"/>
</dbReference>
<dbReference type="Proteomes" id="UP001065705">
    <property type="component" value="Chromosome"/>
</dbReference>
<name>A0A2T4MK31_9STAP</name>
<dbReference type="EMBL" id="WMFL01000082">
    <property type="protein sequence ID" value="NJI03124.1"/>
    <property type="molecule type" value="Genomic_DNA"/>
</dbReference>
<dbReference type="PANTHER" id="PTHR38448:SF1">
    <property type="entry name" value="YLBF FAMILY REGULATOR"/>
    <property type="match status" value="1"/>
</dbReference>
<protein>
    <submittedName>
        <fullName evidence="2">YlbF family regulator</fullName>
    </submittedName>
</protein>
<dbReference type="InterPro" id="IPR010368">
    <property type="entry name" value="Com_YlbF"/>
</dbReference>
<dbReference type="InterPro" id="IPR016783">
    <property type="entry name" value="Biofilm_formation_YmcA"/>
</dbReference>
<dbReference type="InterPro" id="IPR023378">
    <property type="entry name" value="YheA/YmcA-like_dom_sf"/>
</dbReference>
<organism evidence="1 3">
    <name type="scientific">Staphylococcus agnetis</name>
    <dbReference type="NCBI Taxonomy" id="985762"/>
    <lineage>
        <taxon>Bacteria</taxon>
        <taxon>Bacillati</taxon>
        <taxon>Bacillota</taxon>
        <taxon>Bacilli</taxon>
        <taxon>Bacillales</taxon>
        <taxon>Staphylococcaceae</taxon>
        <taxon>Staphylococcus</taxon>
    </lineage>
</organism>
<dbReference type="SUPFAM" id="SSF158622">
    <property type="entry name" value="YheA/YmcA-like"/>
    <property type="match status" value="1"/>
</dbReference>
<dbReference type="Pfam" id="PF06133">
    <property type="entry name" value="Com_YlbF"/>
    <property type="match status" value="1"/>
</dbReference>
<sequence length="126" mass="14593">MFKKDDIILRAKALSADIEALDVIQNYRHIEAQIHHHPQIAKHMDALKQNQKQSVNFQNYNKPNAYERSEETISNIRAEIDAYPIVGQFRQSQEEANETLHLIIETLATRLQGAHHFSGSTHHKEE</sequence>
<proteinExistence type="predicted"/>
<dbReference type="PANTHER" id="PTHR38448">
    <property type="entry name" value="REGULATORY PROTEIN YLBF-RELATED"/>
    <property type="match status" value="1"/>
</dbReference>
<dbReference type="RefSeq" id="WP_105995849.1">
    <property type="nucleotide sequence ID" value="NZ_CP031266.1"/>
</dbReference>
<reference evidence="2" key="2">
    <citation type="submission" date="2022-03" db="EMBL/GenBank/DDBJ databases">
        <title>Comparative Genomics of East African Camel-Associated Staphylococcaceae spp.: Diversity and Inheritance of Traits Involved in Host-Pathogen Interactions.</title>
        <authorList>
            <person name="Akarsu H."/>
            <person name="Liljander A."/>
            <person name="Younan M."/>
            <person name="Brodard I."/>
            <person name="Glucks I."/>
            <person name="Labroussaa F."/>
            <person name="Overesch G."/>
            <person name="Kuhnert P."/>
            <person name="Perreten V."/>
            <person name="Drexler J.F."/>
            <person name="Corman V.M."/>
            <person name="Falquet L."/>
            <person name="Jores J."/>
        </authorList>
    </citation>
    <scope>NUCLEOTIDE SEQUENCE</scope>
    <source>
        <strain evidence="2">IVB6197</strain>
    </source>
</reference>